<organism evidence="1">
    <name type="scientific">marine sediment metagenome</name>
    <dbReference type="NCBI Taxonomy" id="412755"/>
    <lineage>
        <taxon>unclassified sequences</taxon>
        <taxon>metagenomes</taxon>
        <taxon>ecological metagenomes</taxon>
    </lineage>
</organism>
<dbReference type="EMBL" id="BART01018731">
    <property type="protein sequence ID" value="GAG77381.1"/>
    <property type="molecule type" value="Genomic_DNA"/>
</dbReference>
<accession>X1BZ03</accession>
<feature type="non-terminal residue" evidence="1">
    <location>
        <position position="1"/>
    </location>
</feature>
<proteinExistence type="predicted"/>
<name>X1BZ03_9ZZZZ</name>
<reference evidence="1" key="1">
    <citation type="journal article" date="2014" name="Front. Microbiol.">
        <title>High frequency of phylogenetically diverse reductive dehalogenase-homologous genes in deep subseafloor sedimentary metagenomes.</title>
        <authorList>
            <person name="Kawai M."/>
            <person name="Futagami T."/>
            <person name="Toyoda A."/>
            <person name="Takaki Y."/>
            <person name="Nishi S."/>
            <person name="Hori S."/>
            <person name="Arai W."/>
            <person name="Tsubouchi T."/>
            <person name="Morono Y."/>
            <person name="Uchiyama I."/>
            <person name="Ito T."/>
            <person name="Fujiyama A."/>
            <person name="Inagaki F."/>
            <person name="Takami H."/>
        </authorList>
    </citation>
    <scope>NUCLEOTIDE SEQUENCE</scope>
    <source>
        <strain evidence="1">Expedition CK06-06</strain>
    </source>
</reference>
<protein>
    <submittedName>
        <fullName evidence="1">Uncharacterized protein</fullName>
    </submittedName>
</protein>
<dbReference type="AlphaFoldDB" id="X1BZ03"/>
<sequence length="296" mass="31448">CFLDGSCASTANPLSDDVLFYFHDEGGDWGYELMTDTGSHGVAETSDSCAATNGYCSLGGYITATSTINTVTWPEGTYHFHIYADVHLAVGTSNKVVADVFSVDTSGTETWQFQATSSELTIDDAQLYHFTSSQAEITTGSADDKMLVKLQGWTDSMSAKTITYYYEGTAHYSHFHTTFSNAIELGNYTQTNVAETITSPWIINYASSTAITISGDIWLSDLAVAAGTVLAVDGDGLIIATSTGAGTVTSVDMSVPTGFAISGNPVTTSGTLALAFDTGYTLPTDAEQLAWDNKWD</sequence>
<evidence type="ECO:0000313" key="1">
    <source>
        <dbReference type="EMBL" id="GAG77381.1"/>
    </source>
</evidence>
<gene>
    <name evidence="1" type="ORF">S01H4_35269</name>
</gene>
<comment type="caution">
    <text evidence="1">The sequence shown here is derived from an EMBL/GenBank/DDBJ whole genome shotgun (WGS) entry which is preliminary data.</text>
</comment>
<feature type="non-terminal residue" evidence="1">
    <location>
        <position position="296"/>
    </location>
</feature>